<evidence type="ECO:0000313" key="4">
    <source>
        <dbReference type="Proteomes" id="UP000735302"/>
    </source>
</evidence>
<sequence>MPMKIFMAAEVKIILAVMLIMRMKMDNIAAAAAAADDDDDVDECGGSDDNIAIVINSEMTIILSMIIRVFAVANRMLVKNGKRLG</sequence>
<organism evidence="3 4">
    <name type="scientific">Plakobranchus ocellatus</name>
    <dbReference type="NCBI Taxonomy" id="259542"/>
    <lineage>
        <taxon>Eukaryota</taxon>
        <taxon>Metazoa</taxon>
        <taxon>Spiralia</taxon>
        <taxon>Lophotrochozoa</taxon>
        <taxon>Mollusca</taxon>
        <taxon>Gastropoda</taxon>
        <taxon>Heterobranchia</taxon>
        <taxon>Euthyneura</taxon>
        <taxon>Panpulmonata</taxon>
        <taxon>Sacoglossa</taxon>
        <taxon>Placobranchoidea</taxon>
        <taxon>Plakobranchidae</taxon>
        <taxon>Plakobranchus</taxon>
    </lineage>
</organism>
<keyword evidence="1" id="KW-0472">Membrane</keyword>
<feature type="transmembrane region" description="Helical" evidence="1">
    <location>
        <begin position="51"/>
        <end position="73"/>
    </location>
</feature>
<protein>
    <recommendedName>
        <fullName evidence="5">Secreted protein</fullName>
    </recommendedName>
</protein>
<gene>
    <name evidence="3" type="ORF">PoB_006410300</name>
</gene>
<proteinExistence type="predicted"/>
<evidence type="ECO:0008006" key="5">
    <source>
        <dbReference type="Google" id="ProtNLM"/>
    </source>
</evidence>
<dbReference type="EMBL" id="BLXT01007277">
    <property type="protein sequence ID" value="GFO37598.1"/>
    <property type="molecule type" value="Genomic_DNA"/>
</dbReference>
<keyword evidence="2" id="KW-0732">Signal</keyword>
<name>A0AAV4D0M7_9GAST</name>
<keyword evidence="1" id="KW-1133">Transmembrane helix</keyword>
<evidence type="ECO:0000313" key="3">
    <source>
        <dbReference type="EMBL" id="GFO37598.1"/>
    </source>
</evidence>
<accession>A0AAV4D0M7</accession>
<dbReference type="Proteomes" id="UP000735302">
    <property type="component" value="Unassembled WGS sequence"/>
</dbReference>
<feature type="signal peptide" evidence="2">
    <location>
        <begin position="1"/>
        <end position="30"/>
    </location>
</feature>
<evidence type="ECO:0000256" key="2">
    <source>
        <dbReference type="SAM" id="SignalP"/>
    </source>
</evidence>
<keyword evidence="4" id="KW-1185">Reference proteome</keyword>
<dbReference type="AlphaFoldDB" id="A0AAV4D0M7"/>
<reference evidence="3 4" key="1">
    <citation type="journal article" date="2021" name="Elife">
        <title>Chloroplast acquisition without the gene transfer in kleptoplastic sea slugs, Plakobranchus ocellatus.</title>
        <authorList>
            <person name="Maeda T."/>
            <person name="Takahashi S."/>
            <person name="Yoshida T."/>
            <person name="Shimamura S."/>
            <person name="Takaki Y."/>
            <person name="Nagai Y."/>
            <person name="Toyoda A."/>
            <person name="Suzuki Y."/>
            <person name="Arimoto A."/>
            <person name="Ishii H."/>
            <person name="Satoh N."/>
            <person name="Nishiyama T."/>
            <person name="Hasebe M."/>
            <person name="Maruyama T."/>
            <person name="Minagawa J."/>
            <person name="Obokata J."/>
            <person name="Shigenobu S."/>
        </authorList>
    </citation>
    <scope>NUCLEOTIDE SEQUENCE [LARGE SCALE GENOMIC DNA]</scope>
</reference>
<keyword evidence="1" id="KW-0812">Transmembrane</keyword>
<comment type="caution">
    <text evidence="3">The sequence shown here is derived from an EMBL/GenBank/DDBJ whole genome shotgun (WGS) entry which is preliminary data.</text>
</comment>
<evidence type="ECO:0000256" key="1">
    <source>
        <dbReference type="SAM" id="Phobius"/>
    </source>
</evidence>
<feature type="chain" id="PRO_5043887251" description="Secreted protein" evidence="2">
    <location>
        <begin position="31"/>
        <end position="85"/>
    </location>
</feature>